<dbReference type="AlphaFoldDB" id="A0A392VCZ3"/>
<feature type="region of interest" description="Disordered" evidence="1">
    <location>
        <begin position="15"/>
        <end position="42"/>
    </location>
</feature>
<name>A0A392VCZ3_9FABA</name>
<sequence>EKSLALVLEQGSLRQWSGQRSPKPESLGKEVLNRGLGKEVLG</sequence>
<dbReference type="EMBL" id="LXQA011108127">
    <property type="protein sequence ID" value="MCI85139.1"/>
    <property type="molecule type" value="Genomic_DNA"/>
</dbReference>
<dbReference type="Proteomes" id="UP000265520">
    <property type="component" value="Unassembled WGS sequence"/>
</dbReference>
<accession>A0A392VCZ3</accession>
<evidence type="ECO:0000313" key="3">
    <source>
        <dbReference type="Proteomes" id="UP000265520"/>
    </source>
</evidence>
<feature type="compositionally biased region" description="Basic and acidic residues" evidence="1">
    <location>
        <begin position="22"/>
        <end position="32"/>
    </location>
</feature>
<proteinExistence type="predicted"/>
<reference evidence="2 3" key="1">
    <citation type="journal article" date="2018" name="Front. Plant Sci.">
        <title>Red Clover (Trifolium pratense) and Zigzag Clover (T. medium) - A Picture of Genomic Similarities and Differences.</title>
        <authorList>
            <person name="Dluhosova J."/>
            <person name="Istvanek J."/>
            <person name="Nedelnik J."/>
            <person name="Repkova J."/>
        </authorList>
    </citation>
    <scope>NUCLEOTIDE SEQUENCE [LARGE SCALE GENOMIC DNA]</scope>
    <source>
        <strain evidence="3">cv. 10/8</strain>
        <tissue evidence="2">Leaf</tissue>
    </source>
</reference>
<organism evidence="2 3">
    <name type="scientific">Trifolium medium</name>
    <dbReference type="NCBI Taxonomy" id="97028"/>
    <lineage>
        <taxon>Eukaryota</taxon>
        <taxon>Viridiplantae</taxon>
        <taxon>Streptophyta</taxon>
        <taxon>Embryophyta</taxon>
        <taxon>Tracheophyta</taxon>
        <taxon>Spermatophyta</taxon>
        <taxon>Magnoliopsida</taxon>
        <taxon>eudicotyledons</taxon>
        <taxon>Gunneridae</taxon>
        <taxon>Pentapetalae</taxon>
        <taxon>rosids</taxon>
        <taxon>fabids</taxon>
        <taxon>Fabales</taxon>
        <taxon>Fabaceae</taxon>
        <taxon>Papilionoideae</taxon>
        <taxon>50 kb inversion clade</taxon>
        <taxon>NPAAA clade</taxon>
        <taxon>Hologalegina</taxon>
        <taxon>IRL clade</taxon>
        <taxon>Trifolieae</taxon>
        <taxon>Trifolium</taxon>
    </lineage>
</organism>
<comment type="caution">
    <text evidence="2">The sequence shown here is derived from an EMBL/GenBank/DDBJ whole genome shotgun (WGS) entry which is preliminary data.</text>
</comment>
<evidence type="ECO:0000313" key="2">
    <source>
        <dbReference type="EMBL" id="MCI85139.1"/>
    </source>
</evidence>
<feature type="non-terminal residue" evidence="2">
    <location>
        <position position="1"/>
    </location>
</feature>
<keyword evidence="3" id="KW-1185">Reference proteome</keyword>
<evidence type="ECO:0000256" key="1">
    <source>
        <dbReference type="SAM" id="MobiDB-lite"/>
    </source>
</evidence>
<protein>
    <submittedName>
        <fullName evidence="2">Uncharacterized protein</fullName>
    </submittedName>
</protein>